<keyword evidence="1" id="KW-1133">Transmembrane helix</keyword>
<accession>A0A9W6P6N2</accession>
<keyword evidence="1" id="KW-0812">Transmembrane</keyword>
<dbReference type="RefSeq" id="WP_285759358.1">
    <property type="nucleotide sequence ID" value="NZ_BSQG01000003.1"/>
</dbReference>
<sequence length="205" mass="20985">MTQASRRNVLLRLAGAVVGLVVVVALAITGGLMVGERTPAGPAGADDHATAPACNAALPQDVIEAAVPSAVLDAADEGPLSDGTITTCAWSATEGPARALTLAFSVYFTDSAAETTGEELATTRLERLTDASGADGTESVDSLGDGVLVWPDSAIPGSAQTVFRDKNLVVRVWYSGTRSDNDAPLPYTDARDTVVDLAEQLASSL</sequence>
<keyword evidence="3" id="KW-1185">Reference proteome</keyword>
<feature type="transmembrane region" description="Helical" evidence="1">
    <location>
        <begin position="9"/>
        <end position="34"/>
    </location>
</feature>
<reference evidence="2" key="1">
    <citation type="submission" date="2023-02" db="EMBL/GenBank/DDBJ databases">
        <title>Nocardiopsis ansamitocini NBRC 112285.</title>
        <authorList>
            <person name="Ichikawa N."/>
            <person name="Sato H."/>
            <person name="Tonouchi N."/>
        </authorList>
    </citation>
    <scope>NUCLEOTIDE SEQUENCE</scope>
    <source>
        <strain evidence="2">NBRC 112285</strain>
    </source>
</reference>
<keyword evidence="1" id="KW-0472">Membrane</keyword>
<comment type="caution">
    <text evidence="2">The sequence shown here is derived from an EMBL/GenBank/DDBJ whole genome shotgun (WGS) entry which is preliminary data.</text>
</comment>
<dbReference type="EMBL" id="BSQG01000003">
    <property type="protein sequence ID" value="GLU48021.1"/>
    <property type="molecule type" value="Genomic_DNA"/>
</dbReference>
<dbReference type="Proteomes" id="UP001165092">
    <property type="component" value="Unassembled WGS sequence"/>
</dbReference>
<evidence type="ECO:0000256" key="1">
    <source>
        <dbReference type="SAM" id="Phobius"/>
    </source>
</evidence>
<protein>
    <recommendedName>
        <fullName evidence="4">DUF3558 domain-containing protein</fullName>
    </recommendedName>
</protein>
<evidence type="ECO:0000313" key="3">
    <source>
        <dbReference type="Proteomes" id="UP001165092"/>
    </source>
</evidence>
<proteinExistence type="predicted"/>
<organism evidence="2 3">
    <name type="scientific">Nocardiopsis ansamitocini</name>
    <dbReference type="NCBI Taxonomy" id="1670832"/>
    <lineage>
        <taxon>Bacteria</taxon>
        <taxon>Bacillati</taxon>
        <taxon>Actinomycetota</taxon>
        <taxon>Actinomycetes</taxon>
        <taxon>Streptosporangiales</taxon>
        <taxon>Nocardiopsidaceae</taxon>
        <taxon>Nocardiopsis</taxon>
    </lineage>
</organism>
<gene>
    <name evidence="2" type="ORF">Nans01_23720</name>
</gene>
<evidence type="ECO:0008006" key="4">
    <source>
        <dbReference type="Google" id="ProtNLM"/>
    </source>
</evidence>
<dbReference type="AlphaFoldDB" id="A0A9W6P6N2"/>
<name>A0A9W6P6N2_9ACTN</name>
<evidence type="ECO:0000313" key="2">
    <source>
        <dbReference type="EMBL" id="GLU48021.1"/>
    </source>
</evidence>